<feature type="transmembrane region" description="Helical" evidence="2">
    <location>
        <begin position="115"/>
        <end position="132"/>
    </location>
</feature>
<organism evidence="5 6">
    <name type="scientific">Georgenia alba</name>
    <dbReference type="NCBI Taxonomy" id="2233858"/>
    <lineage>
        <taxon>Bacteria</taxon>
        <taxon>Bacillati</taxon>
        <taxon>Actinomycetota</taxon>
        <taxon>Actinomycetes</taxon>
        <taxon>Micrococcales</taxon>
        <taxon>Bogoriellaceae</taxon>
        <taxon>Georgenia</taxon>
    </lineage>
</organism>
<dbReference type="EMBL" id="JBHTCQ010000002">
    <property type="protein sequence ID" value="MFC7405442.1"/>
    <property type="molecule type" value="Genomic_DNA"/>
</dbReference>
<feature type="transmembrane region" description="Helical" evidence="2">
    <location>
        <begin position="288"/>
        <end position="306"/>
    </location>
</feature>
<dbReference type="Proteomes" id="UP001596455">
    <property type="component" value="Unassembled WGS sequence"/>
</dbReference>
<dbReference type="InterPro" id="IPR012429">
    <property type="entry name" value="HGSNAT_cat"/>
</dbReference>
<keyword evidence="2" id="KW-0472">Membrane</keyword>
<feature type="domain" description="DUF418" evidence="3">
    <location>
        <begin position="301"/>
        <end position="388"/>
    </location>
</feature>
<dbReference type="Pfam" id="PF04235">
    <property type="entry name" value="DUF418"/>
    <property type="match status" value="1"/>
</dbReference>
<feature type="region of interest" description="Disordered" evidence="1">
    <location>
        <begin position="1"/>
        <end position="36"/>
    </location>
</feature>
<dbReference type="InterPro" id="IPR052529">
    <property type="entry name" value="Bact_Transport_Assoc"/>
</dbReference>
<dbReference type="InterPro" id="IPR007349">
    <property type="entry name" value="DUF418"/>
</dbReference>
<name>A0ABW2QBZ9_9MICO</name>
<keyword evidence="6" id="KW-1185">Reference proteome</keyword>
<evidence type="ECO:0000259" key="4">
    <source>
        <dbReference type="Pfam" id="PF07786"/>
    </source>
</evidence>
<evidence type="ECO:0000256" key="1">
    <source>
        <dbReference type="SAM" id="MobiDB-lite"/>
    </source>
</evidence>
<feature type="transmembrane region" description="Helical" evidence="2">
    <location>
        <begin position="318"/>
        <end position="343"/>
    </location>
</feature>
<dbReference type="PANTHER" id="PTHR30590:SF3">
    <property type="entry name" value="HYPOTHETICAL MEMBRANE SPANNING PROTEIN"/>
    <property type="match status" value="1"/>
</dbReference>
<dbReference type="PANTHER" id="PTHR30590">
    <property type="entry name" value="INNER MEMBRANE PROTEIN"/>
    <property type="match status" value="1"/>
</dbReference>
<keyword evidence="2" id="KW-1133">Transmembrane helix</keyword>
<feature type="compositionally biased region" description="Pro residues" evidence="1">
    <location>
        <begin position="20"/>
        <end position="33"/>
    </location>
</feature>
<feature type="transmembrane region" description="Helical" evidence="2">
    <location>
        <begin position="138"/>
        <end position="154"/>
    </location>
</feature>
<evidence type="ECO:0000313" key="6">
    <source>
        <dbReference type="Proteomes" id="UP001596455"/>
    </source>
</evidence>
<dbReference type="Pfam" id="PF07786">
    <property type="entry name" value="HGSNAT_cat"/>
    <property type="match status" value="1"/>
</dbReference>
<feature type="transmembrane region" description="Helical" evidence="2">
    <location>
        <begin position="240"/>
        <end position="261"/>
    </location>
</feature>
<reference evidence="6" key="1">
    <citation type="journal article" date="2019" name="Int. J. Syst. Evol. Microbiol.">
        <title>The Global Catalogue of Microorganisms (GCM) 10K type strain sequencing project: providing services to taxonomists for standard genome sequencing and annotation.</title>
        <authorList>
            <consortium name="The Broad Institute Genomics Platform"/>
            <consortium name="The Broad Institute Genome Sequencing Center for Infectious Disease"/>
            <person name="Wu L."/>
            <person name="Ma J."/>
        </authorList>
    </citation>
    <scope>NUCLEOTIDE SEQUENCE [LARGE SCALE GENOMIC DNA]</scope>
    <source>
        <strain evidence="6">JCM 1490</strain>
    </source>
</reference>
<proteinExistence type="predicted"/>
<feature type="transmembrane region" description="Helical" evidence="2">
    <location>
        <begin position="72"/>
        <end position="95"/>
    </location>
</feature>
<comment type="caution">
    <text evidence="5">The sequence shown here is derived from an EMBL/GenBank/DDBJ whole genome shotgun (WGS) entry which is preliminary data.</text>
</comment>
<feature type="transmembrane region" description="Helical" evidence="2">
    <location>
        <begin position="203"/>
        <end position="228"/>
    </location>
</feature>
<evidence type="ECO:0000256" key="2">
    <source>
        <dbReference type="SAM" id="Phobius"/>
    </source>
</evidence>
<keyword evidence="2" id="KW-0812">Transmembrane</keyword>
<protein>
    <submittedName>
        <fullName evidence="5">Heparan-alpha-glucosaminide N-acetyltransferase domain-containing protein</fullName>
    </submittedName>
</protein>
<feature type="domain" description="Heparan-alpha-glucosaminide N-acetyltransferase catalytic" evidence="4">
    <location>
        <begin position="40"/>
        <end position="262"/>
    </location>
</feature>
<feature type="transmembrane region" description="Helical" evidence="2">
    <location>
        <begin position="355"/>
        <end position="375"/>
    </location>
</feature>
<feature type="transmembrane region" description="Helical" evidence="2">
    <location>
        <begin position="161"/>
        <end position="183"/>
    </location>
</feature>
<evidence type="ECO:0000313" key="5">
    <source>
        <dbReference type="EMBL" id="MFC7405442.1"/>
    </source>
</evidence>
<dbReference type="RefSeq" id="WP_382393884.1">
    <property type="nucleotide sequence ID" value="NZ_JBHTCQ010000002.1"/>
</dbReference>
<evidence type="ECO:0000259" key="3">
    <source>
        <dbReference type="Pfam" id="PF04235"/>
    </source>
</evidence>
<accession>A0ABW2QBZ9</accession>
<gene>
    <name evidence="5" type="ORF">ACFQQL_10015</name>
</gene>
<sequence>MSSSPPGQQPPNPWASTAAPPQPARPSPTPVDVPAPKRPRLAGIDIARGLAIIGMFAAHLGDDTESGADDPAWLMIFDGRSAALFAFLAGVSLALSTGRQHPPTGAALVRARLKIFYRALLLVLLGVVLIAMGTPVVVILPAYGLMFVLTLPFLGGDRVTVLLGAGITAIISPIVIFALTTPLDHGERSIVGAWLDVEDPVHWTYEIAATGYYPALIFCAYILVGLAVGRSTLTSTSFQACMVAVGSALAALAWGSSRLLLEYDVGQASPLVDRLIRGGPHEYSPVEIVGSCGTSLAVTGLLLLITRPGAVGRVVAAVLSPLGAAGAMSLTVYSLHIVVIALLGDDVVWYPESNAVLIGFVVVSLAASWAWRRWIGTGPLEQLLKVVVSAAVGERR</sequence>